<dbReference type="RefSeq" id="WP_135269762.1">
    <property type="nucleotide sequence ID" value="NZ_SRIB01000001.1"/>
</dbReference>
<gene>
    <name evidence="1" type="ORF">E4100_00260</name>
</gene>
<comment type="caution">
    <text evidence="1">The sequence shown here is derived from an EMBL/GenBank/DDBJ whole genome shotgun (WGS) entry which is preliminary data.</text>
</comment>
<dbReference type="EMBL" id="SRIB01000001">
    <property type="protein sequence ID" value="TFZ41607.1"/>
    <property type="molecule type" value="Genomic_DNA"/>
</dbReference>
<dbReference type="OrthoDB" id="142218at2"/>
<proteinExistence type="predicted"/>
<organism evidence="1 2">
    <name type="scientific">Soehngenia longivitae</name>
    <dbReference type="NCBI Taxonomy" id="2562294"/>
    <lineage>
        <taxon>Bacteria</taxon>
        <taxon>Bacillati</taxon>
        <taxon>Bacillota</taxon>
        <taxon>Tissierellia</taxon>
        <taxon>Tissierellales</taxon>
        <taxon>Tissierellaceae</taxon>
        <taxon>Soehngenia</taxon>
    </lineage>
</organism>
<keyword evidence="2" id="KW-1185">Reference proteome</keyword>
<accession>A0A4Z0D9Q2</accession>
<dbReference type="AlphaFoldDB" id="A0A4Z0D9Q2"/>
<reference evidence="1 2" key="1">
    <citation type="submission" date="2019-03" db="EMBL/GenBank/DDBJ databases">
        <title>Draft genome sequence data and analysis of a Fermenting Bacterium, Soehngenia longevitae strain 1933PT, isolated from petroleum reservoir in Azerbaijan.</title>
        <authorList>
            <person name="Grouzdev D.S."/>
            <person name="Bidzhieva S.K."/>
            <person name="Sokolova D.S."/>
            <person name="Tourova T.P."/>
            <person name="Poltaraus A.B."/>
            <person name="Nazina T.N."/>
        </authorList>
    </citation>
    <scope>NUCLEOTIDE SEQUENCE [LARGE SCALE GENOMIC DNA]</scope>
    <source>
        <strain evidence="1 2">1933P</strain>
    </source>
</reference>
<protein>
    <submittedName>
        <fullName evidence="1">Uncharacterized protein</fullName>
    </submittedName>
</protein>
<dbReference type="Proteomes" id="UP000298381">
    <property type="component" value="Unassembled WGS sequence"/>
</dbReference>
<evidence type="ECO:0000313" key="2">
    <source>
        <dbReference type="Proteomes" id="UP000298381"/>
    </source>
</evidence>
<sequence>MFVEFNVKNLFGKIPVTSELNLYYEQLIKAIAEKISSFIDTSNVEKIVVPNDFIADVVEYQRLLNMENPSVTNNEFGRAFGKILYDKNADKYVVFIDPNYATFLMEDTLYNVCFNNLDEEYKKNFYVLRQQALNLLAHELIHAEFASHAIVPEVTADYESQVESLLYQLFDEYYACRRSTIVSSEYIISYDEKYINEIEQKIIDEKWKYKTHQTELNEFCLLFHSLTKQCLIGMVSVLGSLEGKKTEEPLYKSCRLGFLVDDFRIEFDKMYVAFLAGNAITMPPLLAECINQYFDSFGVYISERPEGMYYHIPN</sequence>
<name>A0A4Z0D9Q2_9FIRM</name>
<evidence type="ECO:0000313" key="1">
    <source>
        <dbReference type="EMBL" id="TFZ41607.1"/>
    </source>
</evidence>